<evidence type="ECO:0000313" key="3">
    <source>
        <dbReference type="Proteomes" id="UP001165060"/>
    </source>
</evidence>
<feature type="domain" description="EF-hand" evidence="1">
    <location>
        <begin position="43"/>
        <end position="79"/>
    </location>
</feature>
<dbReference type="InterPro" id="IPR011992">
    <property type="entry name" value="EF-hand-dom_pair"/>
</dbReference>
<proteinExistence type="predicted"/>
<dbReference type="Gene3D" id="1.10.238.10">
    <property type="entry name" value="EF-hand"/>
    <property type="match status" value="1"/>
</dbReference>
<dbReference type="SUPFAM" id="SSF47473">
    <property type="entry name" value="EF-hand"/>
    <property type="match status" value="1"/>
</dbReference>
<organism evidence="2 3">
    <name type="scientific">Tetraparma gracilis</name>
    <dbReference type="NCBI Taxonomy" id="2962635"/>
    <lineage>
        <taxon>Eukaryota</taxon>
        <taxon>Sar</taxon>
        <taxon>Stramenopiles</taxon>
        <taxon>Ochrophyta</taxon>
        <taxon>Bolidophyceae</taxon>
        <taxon>Parmales</taxon>
        <taxon>Triparmaceae</taxon>
        <taxon>Tetraparma</taxon>
    </lineage>
</organism>
<keyword evidence="3" id="KW-1185">Reference proteome</keyword>
<sequence length="193" mass="22071">MAEPNTIPGEESLIAPLELRELRRVFDYLCLYSEKKCIRSQDVTAILRRLGKNMSKGDINSLIWEADEKLDGTIDWDEFTLNFQRNIHDKSGLEPAGFYNLVQFLIYDQNNNGFVSIDETMKMLYARYGRETMEAKIGVLFGSAAQQEEGKEGGEIAFATYCDAVEQTQMKMFKASELGRSIEAKKKKDKLKK</sequence>
<dbReference type="Proteomes" id="UP001165060">
    <property type="component" value="Unassembled WGS sequence"/>
</dbReference>
<gene>
    <name evidence="2" type="ORF">TeGR_g12316</name>
</gene>
<evidence type="ECO:0000259" key="1">
    <source>
        <dbReference type="Pfam" id="PF13833"/>
    </source>
</evidence>
<comment type="caution">
    <text evidence="2">The sequence shown here is derived from an EMBL/GenBank/DDBJ whole genome shotgun (WGS) entry which is preliminary data.</text>
</comment>
<reference evidence="2 3" key="1">
    <citation type="journal article" date="2023" name="Commun. Biol.">
        <title>Genome analysis of Parmales, the sister group of diatoms, reveals the evolutionary specialization of diatoms from phago-mixotrophs to photoautotrophs.</title>
        <authorList>
            <person name="Ban H."/>
            <person name="Sato S."/>
            <person name="Yoshikawa S."/>
            <person name="Yamada K."/>
            <person name="Nakamura Y."/>
            <person name="Ichinomiya M."/>
            <person name="Sato N."/>
            <person name="Blanc-Mathieu R."/>
            <person name="Endo H."/>
            <person name="Kuwata A."/>
            <person name="Ogata H."/>
        </authorList>
    </citation>
    <scope>NUCLEOTIDE SEQUENCE [LARGE SCALE GENOMIC DNA]</scope>
</reference>
<protein>
    <recommendedName>
        <fullName evidence="1">EF-hand domain-containing protein</fullName>
    </recommendedName>
</protein>
<dbReference type="InterPro" id="IPR002048">
    <property type="entry name" value="EF_hand_dom"/>
</dbReference>
<evidence type="ECO:0000313" key="2">
    <source>
        <dbReference type="EMBL" id="GMI31737.1"/>
    </source>
</evidence>
<dbReference type="EMBL" id="BRYB01001710">
    <property type="protein sequence ID" value="GMI31737.1"/>
    <property type="molecule type" value="Genomic_DNA"/>
</dbReference>
<dbReference type="Pfam" id="PF13833">
    <property type="entry name" value="EF-hand_8"/>
    <property type="match status" value="1"/>
</dbReference>
<accession>A0ABQ6MT42</accession>
<name>A0ABQ6MT42_9STRA</name>